<sequence length="214" mass="24773">MVICQSNLKQWGILWAMYTEDNNGEFPEYLGGDWMLRLIEYYSKAKRPTDEKLLYCPMTTKTMSEGAPARYAIIGDSDDRRGSYAVNEWVYDSDHTGSGRSLEDYWRSTKHRGLNNIPVMGDGGWRPDGQPYEYDDPPTFEGEARGGVANDEIRIFCVDRHDGFVNVLFMDWSTRKVGLKELWTLKWYVRCNTAGPWTRAGLAQPGDWPEWMRN</sequence>
<protein>
    <submittedName>
        <fullName evidence="1">Uncharacterized protein</fullName>
    </submittedName>
</protein>
<dbReference type="EMBL" id="BARW01011265">
    <property type="protein sequence ID" value="GAI85624.1"/>
    <property type="molecule type" value="Genomic_DNA"/>
</dbReference>
<feature type="non-terminal residue" evidence="1">
    <location>
        <position position="214"/>
    </location>
</feature>
<name>X1U006_9ZZZZ</name>
<comment type="caution">
    <text evidence="1">The sequence shown here is derived from an EMBL/GenBank/DDBJ whole genome shotgun (WGS) entry which is preliminary data.</text>
</comment>
<accession>X1U006</accession>
<proteinExistence type="predicted"/>
<organism evidence="1">
    <name type="scientific">marine sediment metagenome</name>
    <dbReference type="NCBI Taxonomy" id="412755"/>
    <lineage>
        <taxon>unclassified sequences</taxon>
        <taxon>metagenomes</taxon>
        <taxon>ecological metagenomes</taxon>
    </lineage>
</organism>
<evidence type="ECO:0000313" key="1">
    <source>
        <dbReference type="EMBL" id="GAI85624.1"/>
    </source>
</evidence>
<dbReference type="AlphaFoldDB" id="X1U006"/>
<gene>
    <name evidence="1" type="ORF">S12H4_21794</name>
</gene>
<reference evidence="1" key="1">
    <citation type="journal article" date="2014" name="Front. Microbiol.">
        <title>High frequency of phylogenetically diverse reductive dehalogenase-homologous genes in deep subseafloor sedimentary metagenomes.</title>
        <authorList>
            <person name="Kawai M."/>
            <person name="Futagami T."/>
            <person name="Toyoda A."/>
            <person name="Takaki Y."/>
            <person name="Nishi S."/>
            <person name="Hori S."/>
            <person name="Arai W."/>
            <person name="Tsubouchi T."/>
            <person name="Morono Y."/>
            <person name="Uchiyama I."/>
            <person name="Ito T."/>
            <person name="Fujiyama A."/>
            <person name="Inagaki F."/>
            <person name="Takami H."/>
        </authorList>
    </citation>
    <scope>NUCLEOTIDE SEQUENCE</scope>
    <source>
        <strain evidence="1">Expedition CK06-06</strain>
    </source>
</reference>